<organism evidence="2 3">
    <name type="scientific">Neocucurbitaria cava</name>
    <dbReference type="NCBI Taxonomy" id="798079"/>
    <lineage>
        <taxon>Eukaryota</taxon>
        <taxon>Fungi</taxon>
        <taxon>Dikarya</taxon>
        <taxon>Ascomycota</taxon>
        <taxon>Pezizomycotina</taxon>
        <taxon>Dothideomycetes</taxon>
        <taxon>Pleosporomycetidae</taxon>
        <taxon>Pleosporales</taxon>
        <taxon>Pleosporineae</taxon>
        <taxon>Cucurbitariaceae</taxon>
        <taxon>Neocucurbitaria</taxon>
    </lineage>
</organism>
<feature type="region of interest" description="Disordered" evidence="1">
    <location>
        <begin position="228"/>
        <end position="266"/>
    </location>
</feature>
<name>A0A9W8YIZ6_9PLEO</name>
<evidence type="ECO:0000256" key="1">
    <source>
        <dbReference type="SAM" id="MobiDB-lite"/>
    </source>
</evidence>
<sequence length="724" mass="79181">MAPLSADTAPSSQKQARRPVPRIVPAIPHRLARAPPPARPITPEESNKGAVTQQDAEPEPKAVAEEKQAEGHPEEQQAGAVQTPLTPDSRVSVGEKNGEDTPVLGASPPTPQIDHVEQGADPEGWYPHRRTALETAILTFKLADMIINGQPNQILITSSADRADTKPVENGVPRKVTIPTELPPPFYPSVRTDMDYTPYHRHQLSAGAVEFHSANASPAVPATLQDTEAGGHVQQQQDMPRPPPGFAPAQHAPFYPGHAQHPSDTAAPWLQPQYSAAPVDPVYENGADFHSPSFPNGPTADASAFNGHFSATDAPFAMNGIGTSHSQSPSKSQFGEAKFGSDRAEEQRSSVYQNGTDLTAERLEESAFELAAYMSTQFGNPEFADFILQVRSPESILVSIPVHGIIVVRSAAVADAIHRSPAPTHRSRDVRRSVDVLAVDPFVTRESIEEAVKVLYGAPLLSAQTFLYGLGPYLHESDQSFPSSDAHRRMQQLLSYIAAARTFQIPSMQARGVDIARMLLRWDTVDQVLQYALQAGSAFQSRPERHVKDDPFTDALLNYAIEFMAYTFPVDFSLYTIAPELKDAPRLPALIESRPPTHNPRLSKIRFGDAPPEDDLQASHAARVLSTILLSLPLPLVERLFNHRATANQIGWTGAVKTLRNVINEREHRRQKALRGQLKPSPDGTISPALLSNMYIEERVEQVEPSPLHPSGHRLVTQRLASET</sequence>
<gene>
    <name evidence="2" type="ORF">N0V83_001757</name>
</gene>
<dbReference type="Proteomes" id="UP001140560">
    <property type="component" value="Unassembled WGS sequence"/>
</dbReference>
<comment type="caution">
    <text evidence="2">The sequence shown here is derived from an EMBL/GenBank/DDBJ whole genome shotgun (WGS) entry which is preliminary data.</text>
</comment>
<dbReference type="EMBL" id="JAPEUY010000002">
    <property type="protein sequence ID" value="KAJ4376473.1"/>
    <property type="molecule type" value="Genomic_DNA"/>
</dbReference>
<proteinExistence type="predicted"/>
<reference evidence="2" key="1">
    <citation type="submission" date="2022-10" db="EMBL/GenBank/DDBJ databases">
        <title>Tapping the CABI collections for fungal endophytes: first genome assemblies for Collariella, Neodidymelliopsis, Ascochyta clinopodiicola, Didymella pomorum, Didymosphaeria variabile, Neocosmospora piperis and Neocucurbitaria cava.</title>
        <authorList>
            <person name="Hill R."/>
        </authorList>
    </citation>
    <scope>NUCLEOTIDE SEQUENCE</scope>
    <source>
        <strain evidence="2">IMI 356814</strain>
    </source>
</reference>
<evidence type="ECO:0000313" key="2">
    <source>
        <dbReference type="EMBL" id="KAJ4376473.1"/>
    </source>
</evidence>
<evidence type="ECO:0000313" key="3">
    <source>
        <dbReference type="Proteomes" id="UP001140560"/>
    </source>
</evidence>
<feature type="region of interest" description="Disordered" evidence="1">
    <location>
        <begin position="705"/>
        <end position="724"/>
    </location>
</feature>
<dbReference type="AlphaFoldDB" id="A0A9W8YIZ6"/>
<feature type="region of interest" description="Disordered" evidence="1">
    <location>
        <begin position="322"/>
        <end position="355"/>
    </location>
</feature>
<feature type="compositionally biased region" description="Polar residues" evidence="1">
    <location>
        <begin position="322"/>
        <end position="333"/>
    </location>
</feature>
<dbReference type="OrthoDB" id="5329403at2759"/>
<protein>
    <submittedName>
        <fullName evidence="2">Uncharacterized protein</fullName>
    </submittedName>
</protein>
<keyword evidence="3" id="KW-1185">Reference proteome</keyword>
<feature type="region of interest" description="Disordered" evidence="1">
    <location>
        <begin position="1"/>
        <end position="125"/>
    </location>
</feature>
<accession>A0A9W8YIZ6</accession>
<feature type="compositionally biased region" description="Basic and acidic residues" evidence="1">
    <location>
        <begin position="58"/>
        <end position="75"/>
    </location>
</feature>
<feature type="compositionally biased region" description="Basic and acidic residues" evidence="1">
    <location>
        <begin position="339"/>
        <end position="348"/>
    </location>
</feature>